<dbReference type="OrthoDB" id="7277848at2"/>
<dbReference type="SUPFAM" id="SSF53041">
    <property type="entry name" value="Resolvase-like"/>
    <property type="match status" value="1"/>
</dbReference>
<protein>
    <recommendedName>
        <fullName evidence="5">Resolvase</fullName>
    </recommendedName>
</protein>
<dbReference type="GO" id="GO:0000150">
    <property type="term" value="F:DNA strand exchange activity"/>
    <property type="evidence" value="ECO:0007669"/>
    <property type="project" value="InterPro"/>
</dbReference>
<dbReference type="Pfam" id="PF00239">
    <property type="entry name" value="Resolvase"/>
    <property type="match status" value="1"/>
</dbReference>
<accession>A0A219B7L8</accession>
<dbReference type="InterPro" id="IPR006119">
    <property type="entry name" value="Resolv_N"/>
</dbReference>
<organism evidence="3 4">
    <name type="scientific">Pacificimonas flava</name>
    <dbReference type="NCBI Taxonomy" id="1234595"/>
    <lineage>
        <taxon>Bacteria</taxon>
        <taxon>Pseudomonadati</taxon>
        <taxon>Pseudomonadota</taxon>
        <taxon>Alphaproteobacteria</taxon>
        <taxon>Sphingomonadales</taxon>
        <taxon>Sphingosinicellaceae</taxon>
        <taxon>Pacificimonas</taxon>
    </lineage>
</organism>
<dbReference type="AlphaFoldDB" id="A0A219B7L8"/>
<dbReference type="InterPro" id="IPR036162">
    <property type="entry name" value="Resolvase-like_N_sf"/>
</dbReference>
<feature type="domain" description="Resolvase/invertase-type recombinase catalytic" evidence="1">
    <location>
        <begin position="7"/>
        <end position="159"/>
    </location>
</feature>
<gene>
    <name evidence="3" type="ORF">B5C34_13540</name>
</gene>
<evidence type="ECO:0000313" key="4">
    <source>
        <dbReference type="Proteomes" id="UP000198462"/>
    </source>
</evidence>
<dbReference type="PROSITE" id="PS51736">
    <property type="entry name" value="RECOMBINASES_3"/>
    <property type="match status" value="1"/>
</dbReference>
<dbReference type="Pfam" id="PF07508">
    <property type="entry name" value="Recombinase"/>
    <property type="match status" value="1"/>
</dbReference>
<evidence type="ECO:0000313" key="3">
    <source>
        <dbReference type="EMBL" id="OWV34380.1"/>
    </source>
</evidence>
<sequence length="504" mass="55864">MTPKKIRCAVYTRKSTEEGLEQDFNTLDAQRSACEAYIKSQAGEGWTLVPERFEDGGFSGGDMDRPALGALLKEIDRGRIDVVVVYKVDRLTRSLTDFAKIVDVLDGANASFVSVTQAFNTTTSMGRLTLNVLLSFAQFEREVTGERIRDKIAASKARGMWMGGNPPLGYDANERQLVVNDGEAAQVRALFDAYLRLGGVPSVARWAEAEGLRSKRRVSAKGGVRGGKVMKPGQIYHILENRIYVGEIEHRSQIYKGNHRAIVSRHIFEDVQKRIEAARQAPRTKLTRAAKCPLAGKVFDAAGAEMAASFSYGRGRKIYRYYVSRSQLPYGFTNQDGQQRISAERLERSIAAEIRRICGKDAGFEQVVRVELTSSEILVELERADGSSVKSRVDPGPLRRGRTIGCDLPVDDIERKQAMAELLTTAHRRMETMGASPLSSDLHANAIAPTNEWTRSRMAIPFLAPDIQKAILRGDVPAALSVSSLLDRTLPLAWEDQRQRLGFA</sequence>
<dbReference type="SMART" id="SM00857">
    <property type="entry name" value="Resolvase"/>
    <property type="match status" value="1"/>
</dbReference>
<reference evidence="4" key="1">
    <citation type="submission" date="2017-05" db="EMBL/GenBank/DDBJ databases">
        <authorList>
            <person name="Lin X."/>
        </authorList>
    </citation>
    <scope>NUCLEOTIDE SEQUENCE [LARGE SCALE GENOMIC DNA]</scope>
    <source>
        <strain evidence="4">JLT2012</strain>
    </source>
</reference>
<evidence type="ECO:0000259" key="2">
    <source>
        <dbReference type="PROSITE" id="PS51737"/>
    </source>
</evidence>
<dbReference type="InterPro" id="IPR050639">
    <property type="entry name" value="SSR_resolvase"/>
</dbReference>
<keyword evidence="4" id="KW-1185">Reference proteome</keyword>
<dbReference type="InterPro" id="IPR011109">
    <property type="entry name" value="DNA_bind_recombinase_dom"/>
</dbReference>
<feature type="domain" description="Recombinase" evidence="2">
    <location>
        <begin position="167"/>
        <end position="281"/>
    </location>
</feature>
<proteinExistence type="predicted"/>
<dbReference type="GO" id="GO:0003677">
    <property type="term" value="F:DNA binding"/>
    <property type="evidence" value="ECO:0007669"/>
    <property type="project" value="InterPro"/>
</dbReference>
<dbReference type="Gene3D" id="3.40.50.1390">
    <property type="entry name" value="Resolvase, N-terminal catalytic domain"/>
    <property type="match status" value="1"/>
</dbReference>
<dbReference type="Proteomes" id="UP000198462">
    <property type="component" value="Unassembled WGS sequence"/>
</dbReference>
<dbReference type="CDD" id="cd03768">
    <property type="entry name" value="SR_ResInv"/>
    <property type="match status" value="1"/>
</dbReference>
<dbReference type="PROSITE" id="PS51737">
    <property type="entry name" value="RECOMBINASE_DNA_BIND"/>
    <property type="match status" value="1"/>
</dbReference>
<name>A0A219B7L8_9SPHN</name>
<dbReference type="EMBL" id="NFZT01000001">
    <property type="protein sequence ID" value="OWV34380.1"/>
    <property type="molecule type" value="Genomic_DNA"/>
</dbReference>
<dbReference type="PANTHER" id="PTHR30461:SF23">
    <property type="entry name" value="DNA RECOMBINASE-RELATED"/>
    <property type="match status" value="1"/>
</dbReference>
<dbReference type="InterPro" id="IPR038109">
    <property type="entry name" value="DNA_bind_recomb_sf"/>
</dbReference>
<dbReference type="PANTHER" id="PTHR30461">
    <property type="entry name" value="DNA-INVERTASE FROM LAMBDOID PROPHAGE"/>
    <property type="match status" value="1"/>
</dbReference>
<evidence type="ECO:0000259" key="1">
    <source>
        <dbReference type="PROSITE" id="PS51736"/>
    </source>
</evidence>
<dbReference type="RefSeq" id="WP_088713080.1">
    <property type="nucleotide sequence ID" value="NZ_NFZT01000001.1"/>
</dbReference>
<evidence type="ECO:0008006" key="5">
    <source>
        <dbReference type="Google" id="ProtNLM"/>
    </source>
</evidence>
<dbReference type="Gene3D" id="3.90.1750.20">
    <property type="entry name" value="Putative Large Serine Recombinase, Chain B, Domain 2"/>
    <property type="match status" value="1"/>
</dbReference>
<comment type="caution">
    <text evidence="3">The sequence shown here is derived from an EMBL/GenBank/DDBJ whole genome shotgun (WGS) entry which is preliminary data.</text>
</comment>